<dbReference type="NCBIfam" id="NF006625">
    <property type="entry name" value="PRK09194.1"/>
    <property type="match status" value="1"/>
</dbReference>
<evidence type="ECO:0000313" key="15">
    <source>
        <dbReference type="Proteomes" id="UP000241639"/>
    </source>
</evidence>
<dbReference type="InterPro" id="IPR036621">
    <property type="entry name" value="Anticodon-bd_dom_sf"/>
</dbReference>
<comment type="caution">
    <text evidence="14">The sequence shown here is derived from an EMBL/GenBank/DDBJ whole genome shotgun (WGS) entry which is preliminary data.</text>
</comment>
<dbReference type="GO" id="GO:0140096">
    <property type="term" value="F:catalytic activity, acting on a protein"/>
    <property type="evidence" value="ECO:0007669"/>
    <property type="project" value="UniProtKB-ARBA"/>
</dbReference>
<sequence>MRQQTMLAPTLREVGAEAEMASHRLMLRAGMIRQLAAGVYSYLPLGYRTLRKVEQIVREEIDRIGAQEVLMPAMNPAELWKESGRWDTYGPELVTMQDRHQREFLLGPTHEEVITHLLRHEVRSYKKLPMSLYQIQTKFRDERRPRSGLLRGREFVMKDAYSFHGDLESLDVTYRDMYNAYVRIFSRLGLDFRAVEADSGAIGGKESHEFMVLSDSGEDTLAVCEKCDYAANVETAQARMPKEGFTPPVDADRVPAPSKVSTPGVSAAAAVATHLNVPLERVIKSLLFLVDDKPVLVLVRGDDDANEVKVKNALDAIEVTLADEATVRRITGAPTGFAGPVGLQEEVRVVADDAVRGLADAVIGTNEADAHLIHVNPERDFDVDVYADLRTVKEGDACPRCNGTIRFKRGIEVGHVFKLGTKYSDAMDGTFLDGEGKEQPFIMGCYGIGVSRVMAAIVEQHHDESGIRWPLAAAPFQVHLIVVNAKKEEQASLAEELYSQLQQAGVEVLYDNRSERAGVKFKDSDLIGIPLRLTVGGKADQGLVEYKFRRSGESGDLSANELDVKLPELLKRVDG</sequence>
<dbReference type="InterPro" id="IPR044140">
    <property type="entry name" value="ProRS_anticodon_short"/>
</dbReference>
<dbReference type="Gene3D" id="3.40.50.800">
    <property type="entry name" value="Anticodon-binding domain"/>
    <property type="match status" value="1"/>
</dbReference>
<evidence type="ECO:0000256" key="5">
    <source>
        <dbReference type="ARBA" id="ARBA00022741"/>
    </source>
</evidence>
<keyword evidence="8 12" id="KW-0030">Aminoacyl-tRNA synthetase</keyword>
<dbReference type="PRINTS" id="PR01046">
    <property type="entry name" value="TRNASYNTHPRO"/>
</dbReference>
<dbReference type="InterPro" id="IPR023717">
    <property type="entry name" value="Pro-tRNA-Synthase_IIa_type1"/>
</dbReference>
<feature type="domain" description="Aminoacyl-transfer RNA synthetases class-II family profile" evidence="13">
    <location>
        <begin position="38"/>
        <end position="470"/>
    </location>
</feature>
<evidence type="ECO:0000256" key="7">
    <source>
        <dbReference type="ARBA" id="ARBA00022917"/>
    </source>
</evidence>
<dbReference type="GO" id="GO:0002161">
    <property type="term" value="F:aminoacyl-tRNA deacylase activity"/>
    <property type="evidence" value="ECO:0007669"/>
    <property type="project" value="InterPro"/>
</dbReference>
<dbReference type="CDD" id="cd00861">
    <property type="entry name" value="ProRS_anticodon_short"/>
    <property type="match status" value="1"/>
</dbReference>
<dbReference type="InterPro" id="IPR036754">
    <property type="entry name" value="YbaK/aa-tRNA-synt-asso_dom_sf"/>
</dbReference>
<dbReference type="GO" id="GO:0004827">
    <property type="term" value="F:proline-tRNA ligase activity"/>
    <property type="evidence" value="ECO:0007669"/>
    <property type="project" value="UniProtKB-UniRule"/>
</dbReference>
<keyword evidence="3 12" id="KW-0963">Cytoplasm</keyword>
<comment type="subcellular location">
    <subcellularLocation>
        <location evidence="1 12">Cytoplasm</location>
    </subcellularLocation>
</comment>
<evidence type="ECO:0000256" key="9">
    <source>
        <dbReference type="ARBA" id="ARBA00047671"/>
    </source>
</evidence>
<dbReference type="EMBL" id="PZZP01000001">
    <property type="protein sequence ID" value="PTM58968.1"/>
    <property type="molecule type" value="Genomic_DNA"/>
</dbReference>
<evidence type="ECO:0000256" key="2">
    <source>
        <dbReference type="ARBA" id="ARBA00011738"/>
    </source>
</evidence>
<dbReference type="InterPro" id="IPR033730">
    <property type="entry name" value="ProRS_core_prok"/>
</dbReference>
<gene>
    <name evidence="12" type="primary">proS</name>
    <name evidence="14" type="ORF">C8J48_1567</name>
</gene>
<evidence type="ECO:0000256" key="3">
    <source>
        <dbReference type="ARBA" id="ARBA00022490"/>
    </source>
</evidence>
<dbReference type="GO" id="GO:0005524">
    <property type="term" value="F:ATP binding"/>
    <property type="evidence" value="ECO:0007669"/>
    <property type="project" value="UniProtKB-UniRule"/>
</dbReference>
<reference evidence="14 15" key="1">
    <citation type="submission" date="2018-04" db="EMBL/GenBank/DDBJ databases">
        <title>Genomic Encyclopedia of Archaeal and Bacterial Type Strains, Phase II (KMG-II): from individual species to whole genera.</title>
        <authorList>
            <person name="Goeker M."/>
        </authorList>
    </citation>
    <scope>NUCLEOTIDE SEQUENCE [LARGE SCALE GENOMIC DNA]</scope>
    <source>
        <strain evidence="14 15">DSM 45169</strain>
    </source>
</reference>
<dbReference type="Pfam" id="PF03129">
    <property type="entry name" value="HGTP_anticodon"/>
    <property type="match status" value="1"/>
</dbReference>
<dbReference type="InterPro" id="IPR050062">
    <property type="entry name" value="Pro-tRNA_synthetase"/>
</dbReference>
<evidence type="ECO:0000256" key="4">
    <source>
        <dbReference type="ARBA" id="ARBA00022598"/>
    </source>
</evidence>
<evidence type="ECO:0000259" key="13">
    <source>
        <dbReference type="PROSITE" id="PS50862"/>
    </source>
</evidence>
<dbReference type="PROSITE" id="PS50862">
    <property type="entry name" value="AA_TRNA_LIGASE_II"/>
    <property type="match status" value="1"/>
</dbReference>
<dbReference type="OrthoDB" id="9809052at2"/>
<evidence type="ECO:0000256" key="12">
    <source>
        <dbReference type="HAMAP-Rule" id="MF_01569"/>
    </source>
</evidence>
<dbReference type="InterPro" id="IPR007214">
    <property type="entry name" value="YbaK/aa-tRNA-synth-assoc-dom"/>
</dbReference>
<organism evidence="14 15">
    <name type="scientific">Desmospora activa DSM 45169</name>
    <dbReference type="NCBI Taxonomy" id="1121389"/>
    <lineage>
        <taxon>Bacteria</taxon>
        <taxon>Bacillati</taxon>
        <taxon>Bacillota</taxon>
        <taxon>Bacilli</taxon>
        <taxon>Bacillales</taxon>
        <taxon>Thermoactinomycetaceae</taxon>
        <taxon>Desmospora</taxon>
    </lineage>
</organism>
<keyword evidence="4 12" id="KW-0436">Ligase</keyword>
<dbReference type="NCBIfam" id="TIGR00409">
    <property type="entry name" value="proS_fam_II"/>
    <property type="match status" value="1"/>
</dbReference>
<dbReference type="PANTHER" id="PTHR42753">
    <property type="entry name" value="MITOCHONDRIAL RIBOSOME PROTEIN L39/PROLYL-TRNA LIGASE FAMILY MEMBER"/>
    <property type="match status" value="1"/>
</dbReference>
<dbReference type="HAMAP" id="MF_01569">
    <property type="entry name" value="Pro_tRNA_synth_type1"/>
    <property type="match status" value="1"/>
</dbReference>
<comment type="domain">
    <text evidence="12">Consists of three domains: the N-terminal catalytic domain, the editing domain and the C-terminal anticodon-binding domain.</text>
</comment>
<dbReference type="InterPro" id="IPR004154">
    <property type="entry name" value="Anticodon-bd"/>
</dbReference>
<dbReference type="RefSeq" id="WP_107725708.1">
    <property type="nucleotide sequence ID" value="NZ_PZZP01000001.1"/>
</dbReference>
<keyword evidence="6 12" id="KW-0067">ATP-binding</keyword>
<dbReference type="GO" id="GO:0005829">
    <property type="term" value="C:cytosol"/>
    <property type="evidence" value="ECO:0007669"/>
    <property type="project" value="TreeGrafter"/>
</dbReference>
<evidence type="ECO:0000256" key="8">
    <source>
        <dbReference type="ARBA" id="ARBA00023146"/>
    </source>
</evidence>
<dbReference type="CDD" id="cd04334">
    <property type="entry name" value="ProRS-INS"/>
    <property type="match status" value="1"/>
</dbReference>
<proteinExistence type="inferred from homology"/>
<dbReference type="PANTHER" id="PTHR42753:SF2">
    <property type="entry name" value="PROLINE--TRNA LIGASE"/>
    <property type="match status" value="1"/>
</dbReference>
<dbReference type="GO" id="GO:0006433">
    <property type="term" value="P:prolyl-tRNA aminoacylation"/>
    <property type="evidence" value="ECO:0007669"/>
    <property type="project" value="UniProtKB-UniRule"/>
</dbReference>
<keyword evidence="7 12" id="KW-0648">Protein biosynthesis</keyword>
<name>A0A2T4ZAP8_9BACL</name>
<evidence type="ECO:0000313" key="14">
    <source>
        <dbReference type="EMBL" id="PTM58968.1"/>
    </source>
</evidence>
<dbReference type="FunFam" id="3.30.930.10:FF:000066">
    <property type="entry name" value="Proline--tRNA ligase"/>
    <property type="match status" value="1"/>
</dbReference>
<dbReference type="Gene3D" id="3.30.930.10">
    <property type="entry name" value="Bira Bifunctional Protein, Domain 2"/>
    <property type="match status" value="2"/>
</dbReference>
<dbReference type="InterPro" id="IPR045864">
    <property type="entry name" value="aa-tRNA-synth_II/BPL/LPL"/>
</dbReference>
<comment type="similarity">
    <text evidence="11 12">Belongs to the class-II aminoacyl-tRNA synthetase family. ProS type 1 subfamily.</text>
</comment>
<dbReference type="SUPFAM" id="SSF55681">
    <property type="entry name" value="Class II aaRS and biotin synthetases"/>
    <property type="match status" value="1"/>
</dbReference>
<comment type="function">
    <text evidence="10 12">Catalyzes the attachment of proline to tRNA(Pro) in a two-step reaction: proline is first activated by ATP to form Pro-AMP and then transferred to the acceptor end of tRNA(Pro). As ProRS can inadvertently accommodate and process non-cognate amino acids such as alanine and cysteine, to avoid such errors it has two additional distinct editing activities against alanine. One activity is designated as 'pretransfer' editing and involves the tRNA(Pro)-independent hydrolysis of activated Ala-AMP. The other activity is designated 'posttransfer' editing and involves deacylation of mischarged Ala-tRNA(Pro). The misacylated Cys-tRNA(Pro) is not edited by ProRS.</text>
</comment>
<comment type="subunit">
    <text evidence="2 12">Homodimer.</text>
</comment>
<accession>A0A2T4ZAP8</accession>
<dbReference type="InterPro" id="IPR002314">
    <property type="entry name" value="aa-tRNA-synt_IIb"/>
</dbReference>
<dbReference type="EC" id="6.1.1.15" evidence="12"/>
<evidence type="ECO:0000256" key="10">
    <source>
        <dbReference type="ARBA" id="ARBA00053664"/>
    </source>
</evidence>
<dbReference type="SUPFAM" id="SSF55826">
    <property type="entry name" value="YbaK/ProRS associated domain"/>
    <property type="match status" value="1"/>
</dbReference>
<dbReference type="Gene3D" id="3.90.960.10">
    <property type="entry name" value="YbaK/aminoacyl-tRNA synthetase-associated domain"/>
    <property type="match status" value="1"/>
</dbReference>
<dbReference type="InterPro" id="IPR006195">
    <property type="entry name" value="aa-tRNA-synth_II"/>
</dbReference>
<dbReference type="FunFam" id="3.40.50.800:FF:000011">
    <property type="entry name" value="Proline--tRNA ligase"/>
    <property type="match status" value="1"/>
</dbReference>
<dbReference type="Pfam" id="PF04073">
    <property type="entry name" value="tRNA_edit"/>
    <property type="match status" value="1"/>
</dbReference>
<dbReference type="PIRSF" id="PIRSF001535">
    <property type="entry name" value="ProRS_1"/>
    <property type="match status" value="1"/>
</dbReference>
<dbReference type="AlphaFoldDB" id="A0A2T4ZAP8"/>
<evidence type="ECO:0000256" key="6">
    <source>
        <dbReference type="ARBA" id="ARBA00022840"/>
    </source>
</evidence>
<dbReference type="Pfam" id="PF00587">
    <property type="entry name" value="tRNA-synt_2b"/>
    <property type="match status" value="1"/>
</dbReference>
<dbReference type="Proteomes" id="UP000241639">
    <property type="component" value="Unassembled WGS sequence"/>
</dbReference>
<dbReference type="SUPFAM" id="SSF52954">
    <property type="entry name" value="Class II aaRS ABD-related"/>
    <property type="match status" value="1"/>
</dbReference>
<dbReference type="GO" id="GO:0016740">
    <property type="term" value="F:transferase activity"/>
    <property type="evidence" value="ECO:0007669"/>
    <property type="project" value="UniProtKB-ARBA"/>
</dbReference>
<dbReference type="InterPro" id="IPR004500">
    <property type="entry name" value="Pro-tRNA-synth_IIa_bac-type"/>
</dbReference>
<dbReference type="CDD" id="cd00779">
    <property type="entry name" value="ProRS_core_prok"/>
    <property type="match status" value="1"/>
</dbReference>
<keyword evidence="5 12" id="KW-0547">Nucleotide-binding</keyword>
<evidence type="ECO:0000256" key="1">
    <source>
        <dbReference type="ARBA" id="ARBA00004496"/>
    </source>
</evidence>
<protein>
    <recommendedName>
        <fullName evidence="12">Proline--tRNA ligase</fullName>
        <ecNumber evidence="12">6.1.1.15</ecNumber>
    </recommendedName>
    <alternativeName>
        <fullName evidence="12">Prolyl-tRNA synthetase</fullName>
        <shortName evidence="12">ProRS</shortName>
    </alternativeName>
</protein>
<dbReference type="InterPro" id="IPR002316">
    <property type="entry name" value="Pro-tRNA-ligase_IIa"/>
</dbReference>
<keyword evidence="15" id="KW-1185">Reference proteome</keyword>
<dbReference type="FunFam" id="3.30.930.10:FF:000065">
    <property type="entry name" value="Proline--tRNA ligase"/>
    <property type="match status" value="1"/>
</dbReference>
<comment type="catalytic activity">
    <reaction evidence="9 12">
        <text>tRNA(Pro) + L-proline + ATP = L-prolyl-tRNA(Pro) + AMP + diphosphate</text>
        <dbReference type="Rhea" id="RHEA:14305"/>
        <dbReference type="Rhea" id="RHEA-COMP:9700"/>
        <dbReference type="Rhea" id="RHEA-COMP:9702"/>
        <dbReference type="ChEBI" id="CHEBI:30616"/>
        <dbReference type="ChEBI" id="CHEBI:33019"/>
        <dbReference type="ChEBI" id="CHEBI:60039"/>
        <dbReference type="ChEBI" id="CHEBI:78442"/>
        <dbReference type="ChEBI" id="CHEBI:78532"/>
        <dbReference type="ChEBI" id="CHEBI:456215"/>
        <dbReference type="EC" id="6.1.1.15"/>
    </reaction>
</comment>
<evidence type="ECO:0000256" key="11">
    <source>
        <dbReference type="ARBA" id="ARBA00060755"/>
    </source>
</evidence>